<comment type="caution">
    <text evidence="2">The sequence shown here is derived from an EMBL/GenBank/DDBJ whole genome shotgun (WGS) entry which is preliminary data.</text>
</comment>
<dbReference type="RefSeq" id="WP_183988827.1">
    <property type="nucleotide sequence ID" value="NZ_JACHHG010000021.1"/>
</dbReference>
<name>A0A841I2P8_9DEIO</name>
<protein>
    <submittedName>
        <fullName evidence="2">Uncharacterized protein</fullName>
    </submittedName>
</protein>
<proteinExistence type="predicted"/>
<sequence length="124" mass="13914">MSKLLETLKSPWIWLTQVDPRPGLTAPKVLRLTVKSFLFALLVTVLISLLRALGVPYMETLWGQLIVMLIVYVPFVRFLTAEMTPPDRALRSGRFAGKSGTVSKAKRAKRVKYAGVKRGGPKFR</sequence>
<dbReference type="EMBL" id="JACHHG010000021">
    <property type="protein sequence ID" value="MBB6100091.1"/>
    <property type="molecule type" value="Genomic_DNA"/>
</dbReference>
<keyword evidence="1" id="KW-1133">Transmembrane helix</keyword>
<keyword evidence="1" id="KW-0472">Membrane</keyword>
<dbReference type="AlphaFoldDB" id="A0A841I2P8"/>
<gene>
    <name evidence="2" type="ORF">HNR42_003556</name>
</gene>
<keyword evidence="3" id="KW-1185">Reference proteome</keyword>
<evidence type="ECO:0000313" key="3">
    <source>
        <dbReference type="Proteomes" id="UP000569951"/>
    </source>
</evidence>
<accession>A0A841I2P8</accession>
<keyword evidence="1" id="KW-0812">Transmembrane</keyword>
<dbReference type="Proteomes" id="UP000569951">
    <property type="component" value="Unassembled WGS sequence"/>
</dbReference>
<feature type="transmembrane region" description="Helical" evidence="1">
    <location>
        <begin position="37"/>
        <end position="55"/>
    </location>
</feature>
<feature type="transmembrane region" description="Helical" evidence="1">
    <location>
        <begin position="61"/>
        <end position="80"/>
    </location>
</feature>
<evidence type="ECO:0000256" key="1">
    <source>
        <dbReference type="SAM" id="Phobius"/>
    </source>
</evidence>
<evidence type="ECO:0000313" key="2">
    <source>
        <dbReference type="EMBL" id="MBB6100091.1"/>
    </source>
</evidence>
<organism evidence="2 3">
    <name type="scientific">Deinobacterium chartae</name>
    <dbReference type="NCBI Taxonomy" id="521158"/>
    <lineage>
        <taxon>Bacteria</taxon>
        <taxon>Thermotogati</taxon>
        <taxon>Deinococcota</taxon>
        <taxon>Deinococci</taxon>
        <taxon>Deinococcales</taxon>
        <taxon>Deinococcaceae</taxon>
        <taxon>Deinobacterium</taxon>
    </lineage>
</organism>
<reference evidence="2 3" key="1">
    <citation type="submission" date="2020-08" db="EMBL/GenBank/DDBJ databases">
        <title>Genomic Encyclopedia of Type Strains, Phase IV (KMG-IV): sequencing the most valuable type-strain genomes for metagenomic binning, comparative biology and taxonomic classification.</title>
        <authorList>
            <person name="Goeker M."/>
        </authorList>
    </citation>
    <scope>NUCLEOTIDE SEQUENCE [LARGE SCALE GENOMIC DNA]</scope>
    <source>
        <strain evidence="2 3">DSM 21458</strain>
    </source>
</reference>